<dbReference type="RefSeq" id="WP_093361996.1">
    <property type="nucleotide sequence ID" value="NZ_FOLG01000012.1"/>
</dbReference>
<proteinExistence type="predicted"/>
<dbReference type="Pfam" id="PF02698">
    <property type="entry name" value="DUF218"/>
    <property type="match status" value="1"/>
</dbReference>
<dbReference type="OrthoDB" id="9809813at2"/>
<evidence type="ECO:0000313" key="2">
    <source>
        <dbReference type="EMBL" id="SFC97137.1"/>
    </source>
</evidence>
<feature type="domain" description="DUF218" evidence="1">
    <location>
        <begin position="15"/>
        <end position="140"/>
    </location>
</feature>
<evidence type="ECO:0000313" key="3">
    <source>
        <dbReference type="Proteomes" id="UP000198728"/>
    </source>
</evidence>
<dbReference type="CDD" id="cd06259">
    <property type="entry name" value="YdcF-like"/>
    <property type="match status" value="1"/>
</dbReference>
<dbReference type="Proteomes" id="UP000198728">
    <property type="component" value="Unassembled WGS sequence"/>
</dbReference>
<dbReference type="InterPro" id="IPR014729">
    <property type="entry name" value="Rossmann-like_a/b/a_fold"/>
</dbReference>
<dbReference type="PANTHER" id="PTHR30336:SF20">
    <property type="entry name" value="DUF218 DOMAIN-CONTAINING PROTEIN"/>
    <property type="match status" value="1"/>
</dbReference>
<dbReference type="PANTHER" id="PTHR30336">
    <property type="entry name" value="INNER MEMBRANE PROTEIN, PROBABLE PERMEASE"/>
    <property type="match status" value="1"/>
</dbReference>
<dbReference type="GO" id="GO:0005886">
    <property type="term" value="C:plasma membrane"/>
    <property type="evidence" value="ECO:0007669"/>
    <property type="project" value="TreeGrafter"/>
</dbReference>
<gene>
    <name evidence="2" type="ORF">SAMN04488094_11280</name>
</gene>
<accession>A0A1I1NHY2</accession>
<sequence>MTNSPPSGKDIPTTAALVLGAAVLPGARPSIALERRARHGAALWLEGRVQVVIGCGGVGRHPPSEAEMIAQICGAEGVPKDAILNESRSTNTLQNIAFALPLIAQAGIDEVVLVTDGYHAPRARLIARRLGLSTRSASPTVNDARWRHLRWRLREVPAWLYYRFWPGAFG</sequence>
<dbReference type="InterPro" id="IPR003848">
    <property type="entry name" value="DUF218"/>
</dbReference>
<organism evidence="2 3">
    <name type="scientific">Tropicimonas isoalkanivorans</name>
    <dbReference type="NCBI Taxonomy" id="441112"/>
    <lineage>
        <taxon>Bacteria</taxon>
        <taxon>Pseudomonadati</taxon>
        <taxon>Pseudomonadota</taxon>
        <taxon>Alphaproteobacteria</taxon>
        <taxon>Rhodobacterales</taxon>
        <taxon>Roseobacteraceae</taxon>
        <taxon>Tropicimonas</taxon>
    </lineage>
</organism>
<dbReference type="EMBL" id="FOLG01000012">
    <property type="protein sequence ID" value="SFC97137.1"/>
    <property type="molecule type" value="Genomic_DNA"/>
</dbReference>
<keyword evidence="3" id="KW-1185">Reference proteome</keyword>
<dbReference type="InterPro" id="IPR051599">
    <property type="entry name" value="Cell_Envelope_Assoc"/>
</dbReference>
<dbReference type="Gene3D" id="3.40.50.620">
    <property type="entry name" value="HUPs"/>
    <property type="match status" value="1"/>
</dbReference>
<dbReference type="AlphaFoldDB" id="A0A1I1NHY2"/>
<name>A0A1I1NHY2_9RHOB</name>
<evidence type="ECO:0000259" key="1">
    <source>
        <dbReference type="Pfam" id="PF02698"/>
    </source>
</evidence>
<protein>
    <submittedName>
        <fullName evidence="2">DUF218 domain-containing protein</fullName>
    </submittedName>
</protein>
<reference evidence="2 3" key="1">
    <citation type="submission" date="2016-10" db="EMBL/GenBank/DDBJ databases">
        <authorList>
            <person name="de Groot N.N."/>
        </authorList>
    </citation>
    <scope>NUCLEOTIDE SEQUENCE [LARGE SCALE GENOMIC DNA]</scope>
    <source>
        <strain evidence="2 3">DSM 19548</strain>
    </source>
</reference>